<organism evidence="9 10">
    <name type="scientific">Telmatocola sphagniphila</name>
    <dbReference type="NCBI Taxonomy" id="1123043"/>
    <lineage>
        <taxon>Bacteria</taxon>
        <taxon>Pseudomonadati</taxon>
        <taxon>Planctomycetota</taxon>
        <taxon>Planctomycetia</taxon>
        <taxon>Gemmatales</taxon>
        <taxon>Gemmataceae</taxon>
    </lineage>
</organism>
<dbReference type="Gene3D" id="2.130.10.10">
    <property type="entry name" value="YVTN repeat-like/Quinoprotein amine dehydrogenase"/>
    <property type="match status" value="3"/>
</dbReference>
<dbReference type="InterPro" id="IPR039425">
    <property type="entry name" value="RNA_pol_sigma-70-like"/>
</dbReference>
<dbReference type="InterPro" id="IPR013324">
    <property type="entry name" value="RNA_pol_sigma_r3/r4-like"/>
</dbReference>
<dbReference type="NCBIfam" id="TIGR02937">
    <property type="entry name" value="sigma70-ECF"/>
    <property type="match status" value="1"/>
</dbReference>
<dbReference type="Gene3D" id="1.10.1740.10">
    <property type="match status" value="1"/>
</dbReference>
<dbReference type="Gene3D" id="1.10.10.10">
    <property type="entry name" value="Winged helix-like DNA-binding domain superfamily/Winged helix DNA-binding domain"/>
    <property type="match status" value="1"/>
</dbReference>
<feature type="repeat" description="WD" evidence="5">
    <location>
        <begin position="904"/>
        <end position="935"/>
    </location>
</feature>
<protein>
    <submittedName>
        <fullName evidence="9">Sigma-70 family RNA polymerase sigma factor</fullName>
    </submittedName>
</protein>
<gene>
    <name evidence="9" type="ORF">KIH39_14470</name>
</gene>
<evidence type="ECO:0000256" key="2">
    <source>
        <dbReference type="ARBA" id="ARBA00023015"/>
    </source>
</evidence>
<evidence type="ECO:0000259" key="8">
    <source>
        <dbReference type="Pfam" id="PF08281"/>
    </source>
</evidence>
<dbReference type="CDD" id="cd06171">
    <property type="entry name" value="Sigma70_r4"/>
    <property type="match status" value="1"/>
</dbReference>
<dbReference type="InterPro" id="IPR013325">
    <property type="entry name" value="RNA_pol_sigma_r2"/>
</dbReference>
<dbReference type="InterPro" id="IPR015943">
    <property type="entry name" value="WD40/YVTN_repeat-like_dom_sf"/>
</dbReference>
<keyword evidence="3" id="KW-0731">Sigma factor</keyword>
<evidence type="ECO:0000313" key="10">
    <source>
        <dbReference type="Proteomes" id="UP000676194"/>
    </source>
</evidence>
<dbReference type="Pfam" id="PF07676">
    <property type="entry name" value="PD40"/>
    <property type="match status" value="1"/>
</dbReference>
<dbReference type="Pfam" id="PF00400">
    <property type="entry name" value="WD40"/>
    <property type="match status" value="1"/>
</dbReference>
<dbReference type="InterPro" id="IPR011659">
    <property type="entry name" value="WD40"/>
</dbReference>
<name>A0A8E6B3V2_9BACT</name>
<feature type="repeat" description="WD" evidence="5">
    <location>
        <begin position="936"/>
        <end position="969"/>
    </location>
</feature>
<evidence type="ECO:0000256" key="5">
    <source>
        <dbReference type="PROSITE-ProRule" id="PRU00221"/>
    </source>
</evidence>
<reference evidence="9" key="1">
    <citation type="submission" date="2021-05" db="EMBL/GenBank/DDBJ databases">
        <title>Complete genome sequence of the cellulolytic planctomycete Telmatocola sphagniphila SP2T and characterization of the first cellulase from planctomycetes.</title>
        <authorList>
            <person name="Rakitin A.L."/>
            <person name="Beletsky A.V."/>
            <person name="Naumoff D.G."/>
            <person name="Kulichevskaya I.S."/>
            <person name="Mardanov A.V."/>
            <person name="Ravin N.V."/>
            <person name="Dedysh S.N."/>
        </authorList>
    </citation>
    <scope>NUCLEOTIDE SEQUENCE</scope>
    <source>
        <strain evidence="9">SP2T</strain>
    </source>
</reference>
<sequence>MTTSFAKILSSYQSSLKSESSNLSDSQLLGRFVRNRQALAFELLFWRHSALVWGVCQRILSNTADAEDAFQATFLILARRACTIRTDTSLAAWLHRTAWRTALNARRSRSRRYRSELAAATYSPSSVPDSSKKAISSEIQELIDREINRLPDSLRSIFVLCELEGKSTNMVGAELGIPTGSVRSYLTRAKERLRTRLQRRGIAWASLPIAIVPSEVSAAASQILTCRVSLTVLEFAAGATVLALKKMVLLASTLLLVTAGMAYGAIHFHASYLGNPKLKISDPVSEKKNDGKNFGGDANSMEDKLPEGVLKRIGSSRFRMSEPSWDLAVSPDGKWLASNAGLIIWNAQTGKVHLKIPQIDTYLSWNRIAKFDSESKKIFLIDNIAFRCWDAIKGKEIYSVRLRDEDNEEKYLIASQFARSKEVAVLIWDNGKFEIRSTDSGQIIRKGQHPFVQNPQVPSLVQSRSINVSISDDGEVFFLKKRLDLHDNNAKPTYLFSDSKGNLELDDCLKEITDISKSFFLPKEKKLLAIFKDEAREYKTRLAIFDLKLKTWSTDLKLDQGYDTFSLSPDGKTLALTSQRLDAFTFVDIASMKEIEKINADGRAVTMAFSPDGKYLYYCSTSDTIKILDLKNKNLHPLSSDNFYGGKFSNSGNEIIFYGDYREKIDWESGKKIQFGKQKSLDPRFRLYNWSQNDRYKLEPDYENNSLNIKDSLSSKSLKIPDLADFQYHAFSCDGSRLALLDKNGSNSHVYVWDLVKNRQIFQLGNAQFGLVQKLLLSPDGKRLFVCQSKMDEPVSGLHSEDVIDVWGVDQQKLLNKWNTGGVNGTGISSDGQIVAISENEYTTTNEGSGYLFRIQIRDSQSGNLHRKWEVGKSAGKKLDNFRDWRPFFTFSFSSVLPYSTNDLAFSPDNHFLLSTNAYGDIHLWEISSGELLHTYHGHTTHVYHSEFSPDGRLLLSFSQEAPGFLWEVFPKTTTAVDPKKDWEALASTDGKVVFEVMRKMIHNPRSTIDLLKSEESAIKSNEKNRVLDLIHDLSDNSFRVRERASKELAMNSAVWAPLLEKEVKHTSAEVRQRLRAILEAERHYSPENLRVLRAQTILESIGTPEARKVLPNWKMD</sequence>
<dbReference type="PANTHER" id="PTHR43133:SF51">
    <property type="entry name" value="RNA POLYMERASE SIGMA FACTOR"/>
    <property type="match status" value="1"/>
</dbReference>
<feature type="domain" description="RNA polymerase sigma factor 70 region 4 type 2" evidence="8">
    <location>
        <begin position="141"/>
        <end position="193"/>
    </location>
</feature>
<evidence type="ECO:0000256" key="1">
    <source>
        <dbReference type="ARBA" id="ARBA00010641"/>
    </source>
</evidence>
<evidence type="ECO:0000256" key="4">
    <source>
        <dbReference type="ARBA" id="ARBA00023163"/>
    </source>
</evidence>
<keyword evidence="6" id="KW-1133">Transmembrane helix</keyword>
<dbReference type="InterPro" id="IPR036388">
    <property type="entry name" value="WH-like_DNA-bd_sf"/>
</dbReference>
<accession>A0A8E6B3V2</accession>
<evidence type="ECO:0000256" key="6">
    <source>
        <dbReference type="SAM" id="Phobius"/>
    </source>
</evidence>
<dbReference type="InterPro" id="IPR036322">
    <property type="entry name" value="WD40_repeat_dom_sf"/>
</dbReference>
<dbReference type="InterPro" id="IPR001680">
    <property type="entry name" value="WD40_rpt"/>
</dbReference>
<dbReference type="InterPro" id="IPR007627">
    <property type="entry name" value="RNA_pol_sigma70_r2"/>
</dbReference>
<keyword evidence="4" id="KW-0804">Transcription</keyword>
<feature type="transmembrane region" description="Helical" evidence="6">
    <location>
        <begin position="247"/>
        <end position="266"/>
    </location>
</feature>
<keyword evidence="5" id="KW-0853">WD repeat</keyword>
<proteinExistence type="inferred from homology"/>
<evidence type="ECO:0000313" key="9">
    <source>
        <dbReference type="EMBL" id="QVL30063.1"/>
    </source>
</evidence>
<dbReference type="GO" id="GO:0016987">
    <property type="term" value="F:sigma factor activity"/>
    <property type="evidence" value="ECO:0007669"/>
    <property type="project" value="UniProtKB-KW"/>
</dbReference>
<keyword evidence="6" id="KW-0472">Membrane</keyword>
<dbReference type="GO" id="GO:0003677">
    <property type="term" value="F:DNA binding"/>
    <property type="evidence" value="ECO:0007669"/>
    <property type="project" value="InterPro"/>
</dbReference>
<dbReference type="InterPro" id="IPR014284">
    <property type="entry name" value="RNA_pol_sigma-70_dom"/>
</dbReference>
<dbReference type="Pfam" id="PF04542">
    <property type="entry name" value="Sigma70_r2"/>
    <property type="match status" value="1"/>
</dbReference>
<dbReference type="SUPFAM" id="SSF82171">
    <property type="entry name" value="DPP6 N-terminal domain-like"/>
    <property type="match status" value="1"/>
</dbReference>
<feature type="domain" description="RNA polymerase sigma-70 region 2" evidence="7">
    <location>
        <begin position="45"/>
        <end position="112"/>
    </location>
</feature>
<dbReference type="AlphaFoldDB" id="A0A8E6B3V2"/>
<dbReference type="Proteomes" id="UP000676194">
    <property type="component" value="Chromosome"/>
</dbReference>
<dbReference type="RefSeq" id="WP_213493947.1">
    <property type="nucleotide sequence ID" value="NZ_CP074694.1"/>
</dbReference>
<comment type="similarity">
    <text evidence="1">Belongs to the sigma-70 factor family. ECF subfamily.</text>
</comment>
<evidence type="ECO:0000256" key="3">
    <source>
        <dbReference type="ARBA" id="ARBA00023082"/>
    </source>
</evidence>
<keyword evidence="10" id="KW-1185">Reference proteome</keyword>
<dbReference type="EMBL" id="CP074694">
    <property type="protein sequence ID" value="QVL30063.1"/>
    <property type="molecule type" value="Genomic_DNA"/>
</dbReference>
<keyword evidence="2" id="KW-0805">Transcription regulation</keyword>
<dbReference type="Pfam" id="PF08281">
    <property type="entry name" value="Sigma70_r4_2"/>
    <property type="match status" value="1"/>
</dbReference>
<keyword evidence="6" id="KW-0812">Transmembrane</keyword>
<dbReference type="PROSITE" id="PS50082">
    <property type="entry name" value="WD_REPEATS_2"/>
    <property type="match status" value="2"/>
</dbReference>
<dbReference type="InterPro" id="IPR013249">
    <property type="entry name" value="RNA_pol_sigma70_r4_t2"/>
</dbReference>
<dbReference type="SMART" id="SM00320">
    <property type="entry name" value="WD40"/>
    <property type="match status" value="4"/>
</dbReference>
<evidence type="ECO:0000259" key="7">
    <source>
        <dbReference type="Pfam" id="PF04542"/>
    </source>
</evidence>
<dbReference type="SUPFAM" id="SSF88946">
    <property type="entry name" value="Sigma2 domain of RNA polymerase sigma factors"/>
    <property type="match status" value="1"/>
</dbReference>
<dbReference type="KEGG" id="tsph:KIH39_14470"/>
<dbReference type="SUPFAM" id="SSF88659">
    <property type="entry name" value="Sigma3 and sigma4 domains of RNA polymerase sigma factors"/>
    <property type="match status" value="1"/>
</dbReference>
<dbReference type="PANTHER" id="PTHR43133">
    <property type="entry name" value="RNA POLYMERASE ECF-TYPE SIGMA FACTO"/>
    <property type="match status" value="1"/>
</dbReference>
<dbReference type="GO" id="GO:0006352">
    <property type="term" value="P:DNA-templated transcription initiation"/>
    <property type="evidence" value="ECO:0007669"/>
    <property type="project" value="InterPro"/>
</dbReference>
<dbReference type="GO" id="GO:0005829">
    <property type="term" value="C:cytosol"/>
    <property type="evidence" value="ECO:0007669"/>
    <property type="project" value="UniProtKB-ARBA"/>
</dbReference>
<dbReference type="SUPFAM" id="SSF50978">
    <property type="entry name" value="WD40 repeat-like"/>
    <property type="match status" value="1"/>
</dbReference>